<reference evidence="3" key="2">
    <citation type="submission" date="2018-07" db="EMBL/GenBank/DDBJ databases">
        <authorList>
            <consortium name="NCBI Pathogen Detection Project"/>
        </authorList>
    </citation>
    <scope>NUCLEOTIDE SEQUENCE</scope>
    <source>
        <strain evidence="3">12-8479</strain>
    </source>
</reference>
<evidence type="ECO:0000313" key="3">
    <source>
        <dbReference type="EMBL" id="HAF0892907.1"/>
    </source>
</evidence>
<evidence type="ECO:0000259" key="2">
    <source>
        <dbReference type="Pfam" id="PF00263"/>
    </source>
</evidence>
<evidence type="ECO:0000256" key="1">
    <source>
        <dbReference type="RuleBase" id="RU004003"/>
    </source>
</evidence>
<dbReference type="PANTHER" id="PTHR30332:SF17">
    <property type="entry name" value="TYPE IV PILIATION SYSTEM PROTEIN DR_0774-RELATED"/>
    <property type="match status" value="1"/>
</dbReference>
<proteinExistence type="inferred from homology"/>
<feature type="domain" description="Type II/III secretion system secretin-like" evidence="2">
    <location>
        <begin position="250"/>
        <end position="400"/>
    </location>
</feature>
<reference evidence="3" key="1">
    <citation type="journal article" date="2018" name="Genome Biol.">
        <title>SKESA: strategic k-mer extension for scrupulous assemblies.</title>
        <authorList>
            <person name="Souvorov A."/>
            <person name="Agarwala R."/>
            <person name="Lipman D.J."/>
        </authorList>
    </citation>
    <scope>NUCLEOTIDE SEQUENCE</scope>
    <source>
        <strain evidence="3">12-8479</strain>
    </source>
</reference>
<gene>
    <name evidence="3" type="ORF">G9G25_004891</name>
</gene>
<sequence>MKKLLFIILVIFSLPSFAVKVDFRLDAMQLPKAINFFYSDVIKQPFMLAPELANDTRVVSFHVTEDVDAKAFFVRYLSNMNVAVSNKNGVDYIYMVTPKQVDVPKYSFVYTPKHRSVAYLSSLLRGIVGGDFGSVAGAEPVQGVTMQPSVARTGNVNGDGDVFVYYGTRSDIRKIEEVLPVIDTPSSEVYVGGYVFEVQTNERNGSGLQLAAKLLNDKLSIQIGGTAEGGGQNFVKFSSGSLNALYELFRTDSRFHVVSSPSLRARSGVQASFSVGEDVPVLGNVSYEGDKAVQSVEYRSSGVIFNVLPYVRSDVIDLNISQELSNFAKTDTGVNNSPTLIKRSISTAVSVKDGDIILIGGLAENKTNDTDTGLTFMPSWFSTKSSEKYKTDIVVVLQARKVAR</sequence>
<dbReference type="GO" id="GO:0009306">
    <property type="term" value="P:protein secretion"/>
    <property type="evidence" value="ECO:0007669"/>
    <property type="project" value="InterPro"/>
</dbReference>
<comment type="caution">
    <text evidence="3">The sequence shown here is derived from an EMBL/GenBank/DDBJ whole genome shotgun (WGS) entry which is preliminary data.</text>
</comment>
<accession>A0A741P3Q4</accession>
<protein>
    <submittedName>
        <fullName evidence="3">Type II secretion system protein GspD</fullName>
    </submittedName>
</protein>
<dbReference type="InterPro" id="IPR050810">
    <property type="entry name" value="Bact_Secretion_Sys_Channel"/>
</dbReference>
<organism evidence="3">
    <name type="scientific">Salmonella enterica subsp. enterica serovar Agona</name>
    <dbReference type="NCBI Taxonomy" id="58095"/>
    <lineage>
        <taxon>Bacteria</taxon>
        <taxon>Pseudomonadati</taxon>
        <taxon>Pseudomonadota</taxon>
        <taxon>Gammaproteobacteria</taxon>
        <taxon>Enterobacterales</taxon>
        <taxon>Enterobacteriaceae</taxon>
        <taxon>Salmonella</taxon>
    </lineage>
</organism>
<comment type="similarity">
    <text evidence="1">Belongs to the bacterial secretin family.</text>
</comment>
<dbReference type="PANTHER" id="PTHR30332">
    <property type="entry name" value="PROBABLE GENERAL SECRETION PATHWAY PROTEIN D"/>
    <property type="match status" value="1"/>
</dbReference>
<name>A0A741P3Q4_SALET</name>
<dbReference type="GO" id="GO:0015627">
    <property type="term" value="C:type II protein secretion system complex"/>
    <property type="evidence" value="ECO:0007669"/>
    <property type="project" value="TreeGrafter"/>
</dbReference>
<dbReference type="AlphaFoldDB" id="A0A741P3Q4"/>
<dbReference type="EMBL" id="DAAUAP010000099">
    <property type="protein sequence ID" value="HAF0892907.1"/>
    <property type="molecule type" value="Genomic_DNA"/>
</dbReference>
<dbReference type="InterPro" id="IPR004846">
    <property type="entry name" value="T2SS/T3SS_dom"/>
</dbReference>
<dbReference type="Pfam" id="PF00263">
    <property type="entry name" value="Secretin"/>
    <property type="match status" value="1"/>
</dbReference>